<feature type="transmembrane region" description="Helical" evidence="7">
    <location>
        <begin position="233"/>
        <end position="251"/>
    </location>
</feature>
<feature type="transmembrane region" description="Helical" evidence="7">
    <location>
        <begin position="79"/>
        <end position="102"/>
    </location>
</feature>
<evidence type="ECO:0000256" key="5">
    <source>
        <dbReference type="ARBA" id="ARBA00022989"/>
    </source>
</evidence>
<gene>
    <name evidence="7 8" type="primary">lgt</name>
    <name evidence="8" type="ORF">ENV52_13595</name>
</gene>
<evidence type="ECO:0000256" key="6">
    <source>
        <dbReference type="ARBA" id="ARBA00023136"/>
    </source>
</evidence>
<accession>A0A7V6A5Y0</accession>
<dbReference type="GO" id="GO:0008961">
    <property type="term" value="F:phosphatidylglycerol-prolipoprotein diacylglyceryl transferase activity"/>
    <property type="evidence" value="ECO:0007669"/>
    <property type="project" value="UniProtKB-UniRule"/>
</dbReference>
<protein>
    <recommendedName>
        <fullName evidence="7">Phosphatidylglycerol--prolipoprotein diacylglyceryl transferase</fullName>
        <ecNumber evidence="7">2.5.1.145</ecNumber>
    </recommendedName>
</protein>
<dbReference type="PANTHER" id="PTHR30589">
    <property type="entry name" value="PROLIPOPROTEIN DIACYLGLYCERYL TRANSFERASE"/>
    <property type="match status" value="1"/>
</dbReference>
<feature type="transmembrane region" description="Helical" evidence="7">
    <location>
        <begin position="48"/>
        <end position="67"/>
    </location>
</feature>
<feature type="binding site" evidence="7">
    <location>
        <position position="165"/>
    </location>
    <ligand>
        <name>a 1,2-diacyl-sn-glycero-3-phospho-(1'-sn-glycerol)</name>
        <dbReference type="ChEBI" id="CHEBI:64716"/>
    </ligand>
</feature>
<comment type="catalytic activity">
    <reaction evidence="7">
        <text>L-cysteinyl-[prolipoprotein] + a 1,2-diacyl-sn-glycero-3-phospho-(1'-sn-glycerol) = an S-1,2-diacyl-sn-glyceryl-L-cysteinyl-[prolipoprotein] + sn-glycerol 1-phosphate + H(+)</text>
        <dbReference type="Rhea" id="RHEA:56712"/>
        <dbReference type="Rhea" id="RHEA-COMP:14679"/>
        <dbReference type="Rhea" id="RHEA-COMP:14680"/>
        <dbReference type="ChEBI" id="CHEBI:15378"/>
        <dbReference type="ChEBI" id="CHEBI:29950"/>
        <dbReference type="ChEBI" id="CHEBI:57685"/>
        <dbReference type="ChEBI" id="CHEBI:64716"/>
        <dbReference type="ChEBI" id="CHEBI:140658"/>
        <dbReference type="EC" id="2.5.1.145"/>
    </reaction>
</comment>
<evidence type="ECO:0000256" key="1">
    <source>
        <dbReference type="ARBA" id="ARBA00007150"/>
    </source>
</evidence>
<dbReference type="PANTHER" id="PTHR30589:SF0">
    <property type="entry name" value="PHOSPHATIDYLGLYCEROL--PROLIPOPROTEIN DIACYLGLYCERYL TRANSFERASE"/>
    <property type="match status" value="1"/>
</dbReference>
<organism evidence="8">
    <name type="scientific">Desulfobacca acetoxidans</name>
    <dbReference type="NCBI Taxonomy" id="60893"/>
    <lineage>
        <taxon>Bacteria</taxon>
        <taxon>Pseudomonadati</taxon>
        <taxon>Thermodesulfobacteriota</taxon>
        <taxon>Desulfobaccia</taxon>
        <taxon>Desulfobaccales</taxon>
        <taxon>Desulfobaccaceae</taxon>
        <taxon>Desulfobacca</taxon>
    </lineage>
</organism>
<evidence type="ECO:0000313" key="8">
    <source>
        <dbReference type="EMBL" id="HHS30720.1"/>
    </source>
</evidence>
<dbReference type="NCBIfam" id="TIGR00544">
    <property type="entry name" value="lgt"/>
    <property type="match status" value="1"/>
</dbReference>
<evidence type="ECO:0000256" key="4">
    <source>
        <dbReference type="ARBA" id="ARBA00022692"/>
    </source>
</evidence>
<name>A0A7V6A5Y0_9BACT</name>
<dbReference type="EMBL" id="DTGR01000212">
    <property type="protein sequence ID" value="HHS30720.1"/>
    <property type="molecule type" value="Genomic_DNA"/>
</dbReference>
<dbReference type="HAMAP" id="MF_01147">
    <property type="entry name" value="Lgt"/>
    <property type="match status" value="1"/>
</dbReference>
<feature type="transmembrane region" description="Helical" evidence="7">
    <location>
        <begin position="271"/>
        <end position="288"/>
    </location>
</feature>
<dbReference type="Pfam" id="PF01790">
    <property type="entry name" value="LGT"/>
    <property type="match status" value="1"/>
</dbReference>
<feature type="transmembrane region" description="Helical" evidence="7">
    <location>
        <begin position="150"/>
        <end position="172"/>
    </location>
</feature>
<comment type="function">
    <text evidence="7">Catalyzes the transfer of the diacylglyceryl group from phosphatidylglycerol to the sulfhydryl group of the N-terminal cysteine of a prolipoprotein, the first step in the formation of mature lipoproteins.</text>
</comment>
<dbReference type="GO" id="GO:0005886">
    <property type="term" value="C:plasma membrane"/>
    <property type="evidence" value="ECO:0007669"/>
    <property type="project" value="UniProtKB-SubCell"/>
</dbReference>
<evidence type="ECO:0000256" key="2">
    <source>
        <dbReference type="ARBA" id="ARBA00022475"/>
    </source>
</evidence>
<reference evidence="8" key="1">
    <citation type="journal article" date="2020" name="mSystems">
        <title>Genome- and Community-Level Interaction Insights into Carbon Utilization and Element Cycling Functions of Hydrothermarchaeota in Hydrothermal Sediment.</title>
        <authorList>
            <person name="Zhou Z."/>
            <person name="Liu Y."/>
            <person name="Xu W."/>
            <person name="Pan J."/>
            <person name="Luo Z.H."/>
            <person name="Li M."/>
        </authorList>
    </citation>
    <scope>NUCLEOTIDE SEQUENCE [LARGE SCALE GENOMIC DNA]</scope>
    <source>
        <strain evidence="8">SpSt-767</strain>
    </source>
</reference>
<comment type="caution">
    <text evidence="8">The sequence shown here is derived from an EMBL/GenBank/DDBJ whole genome shotgun (WGS) entry which is preliminary data.</text>
</comment>
<keyword evidence="4 7" id="KW-0812">Transmembrane</keyword>
<feature type="transmembrane region" description="Helical" evidence="7">
    <location>
        <begin position="114"/>
        <end position="138"/>
    </location>
</feature>
<comment type="similarity">
    <text evidence="1 7">Belongs to the Lgt family.</text>
</comment>
<sequence>MWANGIGRRSTSRTVWCASAPACCCGLFCKRNNAKMYPILFKIGPVNLYTYGFFLSLGFLAAILVAGREAKRTGLSEEHFYDLCFYLILAAIVGSRLLFVIVDPRPFLQNPLKIFAIWEGGLVFHGGLIAALATAFFFIRRYKLPWKVTLDALAVGMPLGVMFGRLGCFMAGCCFGRPTDVPWAVRFTNPETLCPLRVPVHPAQLYESILSLGIFGVVFWLRKRKRFDGQLLLTYFFLAGLARFTVEFFRAPTELDPRGPDIIFHMPATQVLALGIAVISGTILVWAWRRTAKP</sequence>
<keyword evidence="6 7" id="KW-0472">Membrane</keyword>
<comment type="subcellular location">
    <subcellularLocation>
        <location evidence="7">Cell membrane</location>
        <topology evidence="7">Multi-pass membrane protein</topology>
    </subcellularLocation>
</comment>
<keyword evidence="2 7" id="KW-1003">Cell membrane</keyword>
<feature type="transmembrane region" description="Helical" evidence="7">
    <location>
        <begin position="203"/>
        <end position="221"/>
    </location>
</feature>
<keyword evidence="5 7" id="KW-1133">Transmembrane helix</keyword>
<keyword evidence="8" id="KW-0449">Lipoprotein</keyword>
<keyword evidence="3 7" id="KW-0808">Transferase</keyword>
<comment type="pathway">
    <text evidence="7">Protein modification; lipoprotein biosynthesis (diacylglyceryl transfer).</text>
</comment>
<dbReference type="InterPro" id="IPR001640">
    <property type="entry name" value="Lgt"/>
</dbReference>
<proteinExistence type="inferred from homology"/>
<dbReference type="GO" id="GO:0042158">
    <property type="term" value="P:lipoprotein biosynthetic process"/>
    <property type="evidence" value="ECO:0007669"/>
    <property type="project" value="UniProtKB-UniRule"/>
</dbReference>
<dbReference type="UniPathway" id="UPA00664"/>
<dbReference type="EC" id="2.5.1.145" evidence="7"/>
<evidence type="ECO:0000256" key="7">
    <source>
        <dbReference type="HAMAP-Rule" id="MF_01147"/>
    </source>
</evidence>
<dbReference type="AlphaFoldDB" id="A0A7V6A5Y0"/>
<evidence type="ECO:0000256" key="3">
    <source>
        <dbReference type="ARBA" id="ARBA00022679"/>
    </source>
</evidence>